<dbReference type="PANTHER" id="PTHR48054:SF30">
    <property type="entry name" value="LEUCINE-RICH REPEAT PROTEIN KINASE FAMILY PROTEIN"/>
    <property type="match status" value="1"/>
</dbReference>
<dbReference type="PANTHER" id="PTHR48054">
    <property type="entry name" value="RECEPTOR KINASE-LIKE PROTEIN XA21"/>
    <property type="match status" value="1"/>
</dbReference>
<keyword evidence="7" id="KW-1185">Reference proteome</keyword>
<evidence type="ECO:0000256" key="1">
    <source>
        <dbReference type="ARBA" id="ARBA00022614"/>
    </source>
</evidence>
<dbReference type="Gene3D" id="3.80.10.10">
    <property type="entry name" value="Ribonuclease Inhibitor"/>
    <property type="match status" value="3"/>
</dbReference>
<keyword evidence="2" id="KW-0732">Signal</keyword>
<dbReference type="EMBL" id="JAXUIC010000008">
    <property type="protein sequence ID" value="KAK4575922.1"/>
    <property type="molecule type" value="Genomic_DNA"/>
</dbReference>
<dbReference type="Proteomes" id="UP001324115">
    <property type="component" value="Unassembled WGS sequence"/>
</dbReference>
<dbReference type="Pfam" id="PF00560">
    <property type="entry name" value="LRR_1"/>
    <property type="match status" value="1"/>
</dbReference>
<sequence length="373" mass="41897">MLSVQENQRRLRKVVASMSRPPLYSFYLLFCFFSLLSGIQSDDLQIIMKLKSILLQTSNTSAFDSWESSNSMCNFIGITCNSQGSVTKIKLSHQNLTVVLPFDFICQLQSLEKLSLGFNNLHSPIMDDLKNCVKLQYLNLSNNLFTGWSVPAEISSLSQLQYLYLDGSGLSQTFPWKSLQNMTGLVQLYLGNNPFPFPKEVLQLTNLTWLDLCNCSIHGRIPAEIGNLKELIYLGLWGNNMTGKIPVEIGNLVNLKKLSLSHNSFIGKLPVGLRNLTKLEVFHFSMNNLEGNLSELRFLNNLVSLRLCENELSGQVPAEFGEFKKLAILSLCYNSFTGPLPRNLGSSAKLYIVNLSMNFFTGQIPPYMCKQGT</sequence>
<evidence type="ECO:0000313" key="6">
    <source>
        <dbReference type="EMBL" id="KAK4575922.1"/>
    </source>
</evidence>
<accession>A0AAN7EM96</accession>
<organism evidence="6 7">
    <name type="scientific">Quercus rubra</name>
    <name type="common">Northern red oak</name>
    <name type="synonym">Quercus borealis</name>
    <dbReference type="NCBI Taxonomy" id="3512"/>
    <lineage>
        <taxon>Eukaryota</taxon>
        <taxon>Viridiplantae</taxon>
        <taxon>Streptophyta</taxon>
        <taxon>Embryophyta</taxon>
        <taxon>Tracheophyta</taxon>
        <taxon>Spermatophyta</taxon>
        <taxon>Magnoliopsida</taxon>
        <taxon>eudicotyledons</taxon>
        <taxon>Gunneridae</taxon>
        <taxon>Pentapetalae</taxon>
        <taxon>rosids</taxon>
        <taxon>fabids</taxon>
        <taxon>Fagales</taxon>
        <taxon>Fagaceae</taxon>
        <taxon>Quercus</taxon>
    </lineage>
</organism>
<dbReference type="Pfam" id="PF23598">
    <property type="entry name" value="LRR_14"/>
    <property type="match status" value="1"/>
</dbReference>
<dbReference type="InterPro" id="IPR055414">
    <property type="entry name" value="LRR_R13L4/SHOC2-like"/>
</dbReference>
<evidence type="ECO:0000259" key="5">
    <source>
        <dbReference type="Pfam" id="PF23598"/>
    </source>
</evidence>
<evidence type="ECO:0000313" key="7">
    <source>
        <dbReference type="Proteomes" id="UP001324115"/>
    </source>
</evidence>
<dbReference type="SUPFAM" id="SSF52058">
    <property type="entry name" value="L domain-like"/>
    <property type="match status" value="1"/>
</dbReference>
<feature type="domain" description="Disease resistance R13L4/SHOC-2-like LRR" evidence="5">
    <location>
        <begin position="210"/>
        <end position="334"/>
    </location>
</feature>
<gene>
    <name evidence="6" type="ORF">RGQ29_026754</name>
</gene>
<dbReference type="InterPro" id="IPR013210">
    <property type="entry name" value="LRR_N_plant-typ"/>
</dbReference>
<name>A0AAN7EM96_QUERU</name>
<proteinExistence type="predicted"/>
<dbReference type="InterPro" id="IPR032675">
    <property type="entry name" value="LRR_dom_sf"/>
</dbReference>
<dbReference type="InterPro" id="IPR001611">
    <property type="entry name" value="Leu-rich_rpt"/>
</dbReference>
<evidence type="ECO:0000256" key="2">
    <source>
        <dbReference type="ARBA" id="ARBA00022729"/>
    </source>
</evidence>
<feature type="domain" description="Leucine-rich repeat-containing N-terminal plant-type" evidence="4">
    <location>
        <begin position="41"/>
        <end position="81"/>
    </location>
</feature>
<comment type="caution">
    <text evidence="6">The sequence shown here is derived from an EMBL/GenBank/DDBJ whole genome shotgun (WGS) entry which is preliminary data.</text>
</comment>
<evidence type="ECO:0000259" key="4">
    <source>
        <dbReference type="Pfam" id="PF08263"/>
    </source>
</evidence>
<dbReference type="FunFam" id="3.80.10.10:FF:000905">
    <property type="entry name" value="Receptor-like protein kinase 7"/>
    <property type="match status" value="1"/>
</dbReference>
<reference evidence="6 7" key="1">
    <citation type="journal article" date="2023" name="G3 (Bethesda)">
        <title>A haplotype-resolved chromosome-scale genome for Quercus rubra L. provides insights into the genetics of adaptive traits for red oak species.</title>
        <authorList>
            <person name="Kapoor B."/>
            <person name="Jenkins J."/>
            <person name="Schmutz J."/>
            <person name="Zhebentyayeva T."/>
            <person name="Kuelheim C."/>
            <person name="Coggeshall M."/>
            <person name="Heim C."/>
            <person name="Lasky J.R."/>
            <person name="Leites L."/>
            <person name="Islam-Faridi N."/>
            <person name="Romero-Severson J."/>
            <person name="DeLeo V.L."/>
            <person name="Lucas S.M."/>
            <person name="Lazic D."/>
            <person name="Gailing O."/>
            <person name="Carlson J."/>
            <person name="Staton M."/>
        </authorList>
    </citation>
    <scope>NUCLEOTIDE SEQUENCE [LARGE SCALE GENOMIC DNA]</scope>
    <source>
        <strain evidence="6">Pseudo-F2</strain>
    </source>
</reference>
<protein>
    <submittedName>
        <fullName evidence="6">Uncharacterized protein</fullName>
    </submittedName>
</protein>
<dbReference type="Pfam" id="PF08263">
    <property type="entry name" value="LRRNT_2"/>
    <property type="match status" value="1"/>
</dbReference>
<evidence type="ECO:0000256" key="3">
    <source>
        <dbReference type="ARBA" id="ARBA00022737"/>
    </source>
</evidence>
<keyword evidence="3" id="KW-0677">Repeat</keyword>
<keyword evidence="1" id="KW-0433">Leucine-rich repeat</keyword>
<dbReference type="InterPro" id="IPR052592">
    <property type="entry name" value="LRR-RLK"/>
</dbReference>
<dbReference type="AlphaFoldDB" id="A0AAN7EM96"/>